<dbReference type="InterPro" id="IPR024079">
    <property type="entry name" value="MetalloPept_cat_dom_sf"/>
</dbReference>
<dbReference type="Proteomes" id="UP000318307">
    <property type="component" value="Unassembled WGS sequence"/>
</dbReference>
<dbReference type="PANTHER" id="PTHR38478:SF1">
    <property type="entry name" value="ZINC DEPENDENT METALLOPROTEASE DOMAIN LIPOPROTEIN"/>
    <property type="match status" value="1"/>
</dbReference>
<dbReference type="OrthoDB" id="9776599at2"/>
<comment type="caution">
    <text evidence="2">The sequence shown here is derived from an EMBL/GenBank/DDBJ whole genome shotgun (WGS) entry which is preliminary data.</text>
</comment>
<protein>
    <submittedName>
        <fullName evidence="2">Uncharacterized protein DUF4953</fullName>
    </submittedName>
</protein>
<keyword evidence="3" id="KW-1185">Reference proteome</keyword>
<dbReference type="Pfam" id="PF16313">
    <property type="entry name" value="DUF4953"/>
    <property type="match status" value="1"/>
</dbReference>
<dbReference type="RefSeq" id="WP_144683365.1">
    <property type="nucleotide sequence ID" value="NZ_VLLC01000007.1"/>
</dbReference>
<gene>
    <name evidence="2" type="ORF">LZ24_01189</name>
</gene>
<dbReference type="SUPFAM" id="SSF55486">
    <property type="entry name" value="Metalloproteases ('zincins'), catalytic domain"/>
    <property type="match status" value="1"/>
</dbReference>
<organism evidence="2 3">
    <name type="scientific">Desulfobotulus alkaliphilus</name>
    <dbReference type="NCBI Taxonomy" id="622671"/>
    <lineage>
        <taxon>Bacteria</taxon>
        <taxon>Pseudomonadati</taxon>
        <taxon>Thermodesulfobacteriota</taxon>
        <taxon>Desulfobacteria</taxon>
        <taxon>Desulfobacterales</taxon>
        <taxon>Desulfobacteraceae</taxon>
        <taxon>Desulfobotulus</taxon>
    </lineage>
</organism>
<evidence type="ECO:0000313" key="2">
    <source>
        <dbReference type="EMBL" id="TWI73959.1"/>
    </source>
</evidence>
<name>A0A562RY38_9BACT</name>
<evidence type="ECO:0000259" key="1">
    <source>
        <dbReference type="Pfam" id="PF16313"/>
    </source>
</evidence>
<accession>A0A562RY38</accession>
<dbReference type="EMBL" id="VLLC01000007">
    <property type="protein sequence ID" value="TWI73959.1"/>
    <property type="molecule type" value="Genomic_DNA"/>
</dbReference>
<dbReference type="Gene3D" id="3.40.390.10">
    <property type="entry name" value="Collagenase (Catalytic Domain)"/>
    <property type="match status" value="1"/>
</dbReference>
<evidence type="ECO:0000313" key="3">
    <source>
        <dbReference type="Proteomes" id="UP000318307"/>
    </source>
</evidence>
<dbReference type="GO" id="GO:0008237">
    <property type="term" value="F:metallopeptidase activity"/>
    <property type="evidence" value="ECO:0007669"/>
    <property type="project" value="InterPro"/>
</dbReference>
<dbReference type="AlphaFoldDB" id="A0A562RY38"/>
<sequence>MKKTPAAQRRISGLQRIHACRLLLLIMLPMLMLLPSCSSSGAKPADPDVRVSLRTIEKDGEATIAISKEALNREFLFQGNNVILDQADYFTGLKSRIVTFQRKGSRLFMLESPKGHTVTPDSSFALILAEFPILKDEGGWITFDFNGGMSKIFMTGDIYGSDFEGNNYKPSFKAAQVRQSFLKRADVKNLNRMSIQQAAQIEDKDGSIIHAEVHYYISPYRPDPDFEPTPSPGFSHAGYFEVMPQLQPGGETQTFAMKWNINKGPITYSMSANTPEEFREVIRNGVLYWNAALGKEVFAVDVAPEGVSAPDMDRNIIQWVDFDKASAAYADMQADPRTGEILHSQIFLSSMWAVSGRKSAWRFVYQNKNTNHRHHSADIHLANFHTSHICSIKPEDRMMASMTRLLASDATDDMFLRAAQAEMQETITHEVGHTLGLRHNFAGNLQADLDHHDREELYQLFLDRGAYYSVIPSTSIMDYNLHYESALNSRRYNKEGKALPHDISAMRYLYLNEPMDKNLFFCTDTDNPNTMVDCLRFAHGKSPIAYGSSELYQRLQPENLARELYLRMVLEILDGTPIDKLYVDPQNLANSVLSFKQRFLKPFTENAFYVRALKSLYSDPRSVNPVQKRKDTRPLVETDLEDWLRNNPYGLDSIEKMLMITDPSWEKEWKEEFSRILDDPLFYNINIHEGGTLQLSETERQKLKEMGNTFFSELISALVSMDMELLSEIQGIDIVDSPAGDHLLAAFEATSRTYLMEKTESVLNVSVGGKALSLPVFRYDWQVRGEAMSLLSDRAVPSALWWGIQESETIRMSLFNILENAVAPQEFGSSELYYDFMESEKPAFQWYLENCKLAGCRH</sequence>
<proteinExistence type="predicted"/>
<dbReference type="InterPro" id="IPR032534">
    <property type="entry name" value="EcxA_zinc-bd"/>
</dbReference>
<feature type="domain" description="EcxA zinc-binding" evidence="1">
    <location>
        <begin position="419"/>
        <end position="458"/>
    </location>
</feature>
<reference evidence="2 3" key="1">
    <citation type="submission" date="2019-07" db="EMBL/GenBank/DDBJ databases">
        <title>Genome sequencing of 100 strains of the haloalkaliphilic chemolithoautotrophic sulfur-oxidizing bacterium Thioalkalivibrio.</title>
        <authorList>
            <person name="Muyzer G."/>
        </authorList>
    </citation>
    <scope>NUCLEOTIDE SEQUENCE [LARGE SCALE GENOMIC DNA]</scope>
    <source>
        <strain evidence="2 3">ASO4-4</strain>
    </source>
</reference>
<dbReference type="PANTHER" id="PTHR38478">
    <property type="entry name" value="PEPTIDASE M1A AND M12B"/>
    <property type="match status" value="1"/>
</dbReference>